<dbReference type="Pfam" id="PF02635">
    <property type="entry name" value="DsrE"/>
    <property type="match status" value="1"/>
</dbReference>
<dbReference type="SUPFAM" id="SSF75169">
    <property type="entry name" value="DsrEFH-like"/>
    <property type="match status" value="1"/>
</dbReference>
<name>A0A840E8H8_9BACT</name>
<dbReference type="PANTHER" id="PTHR37691:SF1">
    <property type="entry name" value="BLR3518 PROTEIN"/>
    <property type="match status" value="1"/>
</dbReference>
<dbReference type="Gene3D" id="3.40.1260.10">
    <property type="entry name" value="DsrEFH-like"/>
    <property type="match status" value="1"/>
</dbReference>
<dbReference type="PANTHER" id="PTHR37691">
    <property type="entry name" value="BLR3518 PROTEIN"/>
    <property type="match status" value="1"/>
</dbReference>
<protein>
    <submittedName>
        <fullName evidence="2">Intracellular sulfur oxidation DsrE/DsrF family protein</fullName>
    </submittedName>
</protein>
<evidence type="ECO:0000256" key="1">
    <source>
        <dbReference type="SAM" id="SignalP"/>
    </source>
</evidence>
<dbReference type="EMBL" id="JACIFF010000005">
    <property type="protein sequence ID" value="MBB4079617.1"/>
    <property type="molecule type" value="Genomic_DNA"/>
</dbReference>
<sequence length="173" mass="18736">MRTLLFLIFFAPALAAQEKVTPVVPFGGIYDVPEATVLLDTNLTYNFVVDVASGSQEPDSLSEGLYRVARMINLFAVGGVPDEKVTIVLAIHAGATVGVMDNAHYRERFGVDNPNIELIRSLKQAGVRVTVCGQSLLGRNVPPDAVIPEVEIATSMLTTVAMYQMKGYGVFKF</sequence>
<gene>
    <name evidence="2" type="ORF">GGR28_002242</name>
</gene>
<evidence type="ECO:0000313" key="2">
    <source>
        <dbReference type="EMBL" id="MBB4079617.1"/>
    </source>
</evidence>
<dbReference type="InterPro" id="IPR003787">
    <property type="entry name" value="Sulphur_relay_DsrE/F-like"/>
</dbReference>
<dbReference type="Proteomes" id="UP000576209">
    <property type="component" value="Unassembled WGS sequence"/>
</dbReference>
<feature type="chain" id="PRO_5032716322" evidence="1">
    <location>
        <begin position="16"/>
        <end position="173"/>
    </location>
</feature>
<dbReference type="RefSeq" id="WP_183495854.1">
    <property type="nucleotide sequence ID" value="NZ_JACIFF010000005.1"/>
</dbReference>
<comment type="caution">
    <text evidence="2">The sequence shown here is derived from an EMBL/GenBank/DDBJ whole genome shotgun (WGS) entry which is preliminary data.</text>
</comment>
<dbReference type="InterPro" id="IPR027396">
    <property type="entry name" value="DsrEFH-like"/>
</dbReference>
<accession>A0A840E8H8</accession>
<keyword evidence="3" id="KW-1185">Reference proteome</keyword>
<keyword evidence="1" id="KW-0732">Signal</keyword>
<feature type="signal peptide" evidence="1">
    <location>
        <begin position="1"/>
        <end position="15"/>
    </location>
</feature>
<reference evidence="2 3" key="1">
    <citation type="submission" date="2020-08" db="EMBL/GenBank/DDBJ databases">
        <title>Genomic Encyclopedia of Type Strains, Phase IV (KMG-IV): sequencing the most valuable type-strain genomes for metagenomic binning, comparative biology and taxonomic classification.</title>
        <authorList>
            <person name="Goeker M."/>
        </authorList>
    </citation>
    <scope>NUCLEOTIDE SEQUENCE [LARGE SCALE GENOMIC DNA]</scope>
    <source>
        <strain evidence="2 3">DSM 105137</strain>
    </source>
</reference>
<organism evidence="2 3">
    <name type="scientific">Neolewinella aquimaris</name>
    <dbReference type="NCBI Taxonomy" id="1835722"/>
    <lineage>
        <taxon>Bacteria</taxon>
        <taxon>Pseudomonadati</taxon>
        <taxon>Bacteroidota</taxon>
        <taxon>Saprospiria</taxon>
        <taxon>Saprospirales</taxon>
        <taxon>Lewinellaceae</taxon>
        <taxon>Neolewinella</taxon>
    </lineage>
</organism>
<proteinExistence type="predicted"/>
<evidence type="ECO:0000313" key="3">
    <source>
        <dbReference type="Proteomes" id="UP000576209"/>
    </source>
</evidence>
<dbReference type="AlphaFoldDB" id="A0A840E8H8"/>